<evidence type="ECO:0000313" key="2">
    <source>
        <dbReference type="Proteomes" id="UP000054107"/>
    </source>
</evidence>
<dbReference type="AlphaFoldDB" id="A0A0B7N704"/>
<protein>
    <recommendedName>
        <fullName evidence="3">3'-5' exonuclease domain-containing protein</fullName>
    </recommendedName>
</protein>
<dbReference type="InterPro" id="IPR036397">
    <property type="entry name" value="RNaseH_sf"/>
</dbReference>
<reference evidence="1 2" key="1">
    <citation type="submission" date="2014-09" db="EMBL/GenBank/DDBJ databases">
        <authorList>
            <person name="Ellenberger Sabrina"/>
        </authorList>
    </citation>
    <scope>NUCLEOTIDE SEQUENCE [LARGE SCALE GENOMIC DNA]</scope>
    <source>
        <strain evidence="1 2">CBS 412.66</strain>
    </source>
</reference>
<gene>
    <name evidence="1" type="primary">PARPA_05006.1 scaffold 15720</name>
</gene>
<dbReference type="GO" id="GO:0003676">
    <property type="term" value="F:nucleic acid binding"/>
    <property type="evidence" value="ECO:0007669"/>
    <property type="project" value="InterPro"/>
</dbReference>
<evidence type="ECO:0008006" key="3">
    <source>
        <dbReference type="Google" id="ProtNLM"/>
    </source>
</evidence>
<keyword evidence="2" id="KW-1185">Reference proteome</keyword>
<organism evidence="1 2">
    <name type="scientific">Parasitella parasitica</name>
    <dbReference type="NCBI Taxonomy" id="35722"/>
    <lineage>
        <taxon>Eukaryota</taxon>
        <taxon>Fungi</taxon>
        <taxon>Fungi incertae sedis</taxon>
        <taxon>Mucoromycota</taxon>
        <taxon>Mucoromycotina</taxon>
        <taxon>Mucoromycetes</taxon>
        <taxon>Mucorales</taxon>
        <taxon>Mucorineae</taxon>
        <taxon>Mucoraceae</taxon>
        <taxon>Parasitella</taxon>
    </lineage>
</organism>
<accession>A0A0B7N704</accession>
<dbReference type="EMBL" id="LN725654">
    <property type="protein sequence ID" value="CEP11203.1"/>
    <property type="molecule type" value="Genomic_DNA"/>
</dbReference>
<dbReference type="Gene3D" id="3.30.420.10">
    <property type="entry name" value="Ribonuclease H-like superfamily/Ribonuclease H"/>
    <property type="match status" value="1"/>
</dbReference>
<sequence length="228" mass="26058">MDQMISLLDGVVLKGDHSFKIIDHMAKVNGVSTFSCLYTLLNEYEEIRLQVLCHSKKMESLSPQFLEMMENYRPLGMKLPELFYTDNVVGDQRFLKEVIPSLDKDVVPIARSNKKNVAEDMTYLLSEVKLPDDTSIIVCDDRESIDEACQVLHDELAIQGTLYVGFDCEWTKSSAISLVQIAYKSSIYLFRVHKFDARTFPHSLRAIISHHGEKFQSKLIIIDQFVSG</sequence>
<dbReference type="STRING" id="35722.A0A0B7N704"/>
<dbReference type="SUPFAM" id="SSF53098">
    <property type="entry name" value="Ribonuclease H-like"/>
    <property type="match status" value="1"/>
</dbReference>
<proteinExistence type="predicted"/>
<dbReference type="InterPro" id="IPR012337">
    <property type="entry name" value="RNaseH-like_sf"/>
</dbReference>
<name>A0A0B7N704_9FUNG</name>
<evidence type="ECO:0000313" key="1">
    <source>
        <dbReference type="EMBL" id="CEP11203.1"/>
    </source>
</evidence>
<feature type="non-terminal residue" evidence="1">
    <location>
        <position position="228"/>
    </location>
</feature>
<dbReference type="Proteomes" id="UP000054107">
    <property type="component" value="Unassembled WGS sequence"/>
</dbReference>
<dbReference type="OrthoDB" id="2278185at2759"/>